<accession>A0A6J6WS59</accession>
<sequence>MSATISSRLRAISINSLENTEVQLVDEAFTGSPVSGSITPTEWNLSASFCSAGV</sequence>
<name>A0A6J6WS59_9ZZZZ</name>
<evidence type="ECO:0000313" key="1">
    <source>
        <dbReference type="EMBL" id="CAB4787540.1"/>
    </source>
</evidence>
<proteinExistence type="predicted"/>
<reference evidence="1" key="1">
    <citation type="submission" date="2020-05" db="EMBL/GenBank/DDBJ databases">
        <authorList>
            <person name="Chiriac C."/>
            <person name="Salcher M."/>
            <person name="Ghai R."/>
            <person name="Kavagutti S V."/>
        </authorList>
    </citation>
    <scope>NUCLEOTIDE SEQUENCE</scope>
</reference>
<protein>
    <submittedName>
        <fullName evidence="1">Unannotated protein</fullName>
    </submittedName>
</protein>
<dbReference type="AlphaFoldDB" id="A0A6J6WS59"/>
<gene>
    <name evidence="1" type="ORF">UFOPK2922_01424</name>
</gene>
<dbReference type="EMBL" id="CAEZZS010000109">
    <property type="protein sequence ID" value="CAB4787540.1"/>
    <property type="molecule type" value="Genomic_DNA"/>
</dbReference>
<organism evidence="1">
    <name type="scientific">freshwater metagenome</name>
    <dbReference type="NCBI Taxonomy" id="449393"/>
    <lineage>
        <taxon>unclassified sequences</taxon>
        <taxon>metagenomes</taxon>
        <taxon>ecological metagenomes</taxon>
    </lineage>
</organism>